<dbReference type="SMART" id="SM00829">
    <property type="entry name" value="PKS_ER"/>
    <property type="match status" value="1"/>
</dbReference>
<dbReference type="Pfam" id="PF00107">
    <property type="entry name" value="ADH_zinc_N"/>
    <property type="match status" value="1"/>
</dbReference>
<dbReference type="Gene3D" id="3.40.50.720">
    <property type="entry name" value="NAD(P)-binding Rossmann-like Domain"/>
    <property type="match status" value="1"/>
</dbReference>
<proteinExistence type="predicted"/>
<dbReference type="STRING" id="1858805.M5FYK9"/>
<feature type="domain" description="Enoyl reductase (ER)" evidence="1">
    <location>
        <begin position="16"/>
        <end position="315"/>
    </location>
</feature>
<dbReference type="InterPro" id="IPR047122">
    <property type="entry name" value="Trans-enoyl_RdTase-like"/>
</dbReference>
<dbReference type="SUPFAM" id="SSF51735">
    <property type="entry name" value="NAD(P)-binding Rossmann-fold domains"/>
    <property type="match status" value="1"/>
</dbReference>
<dbReference type="InterPro" id="IPR020843">
    <property type="entry name" value="ER"/>
</dbReference>
<dbReference type="EMBL" id="JH795872">
    <property type="protein sequence ID" value="EJT98631.1"/>
    <property type="molecule type" value="Genomic_DNA"/>
</dbReference>
<sequence length="343" mass="36665">MSLPFIALSITSHKQTTPLTLLPFPEPELGPGELLIQNVAIAQNPVDWKQIDYDIGILSLPWTNGGDVAGTVYKLGPGVENFKLGDRVISFLERKTARHGAYQTYSIAASSRTVRLPETYSFEQGSTIPLAYVTAGAGLEHALGVKLPVPPHLPVESKEEPLLVWGAASSVGAYVIQLAKAAGYTVLSTASPKNHAYIKSLGASEVFDYHDPDVVSKIHTAAGANLSKVYDCISEHGSIEASVGSITTTGTGVVAVILTPKPEQSTSTVKVLHTGAKQAELYPEVGKRVYALLEYLLERGTFVPNPVRVVPGGLLGANEGLKLGREHRVSGEKLVYRVAETQF</sequence>
<evidence type="ECO:0000313" key="3">
    <source>
        <dbReference type="Proteomes" id="UP000030653"/>
    </source>
</evidence>
<dbReference type="OMA" id="WITAPTE"/>
<protein>
    <submittedName>
        <fullName evidence="2">GroES-like protein</fullName>
    </submittedName>
</protein>
<evidence type="ECO:0000313" key="2">
    <source>
        <dbReference type="EMBL" id="EJT98631.1"/>
    </source>
</evidence>
<reference evidence="2 3" key="1">
    <citation type="journal article" date="2012" name="Science">
        <title>The Paleozoic origin of enzymatic lignin decomposition reconstructed from 31 fungal genomes.</title>
        <authorList>
            <person name="Floudas D."/>
            <person name="Binder M."/>
            <person name="Riley R."/>
            <person name="Barry K."/>
            <person name="Blanchette R.A."/>
            <person name="Henrissat B."/>
            <person name="Martinez A.T."/>
            <person name="Otillar R."/>
            <person name="Spatafora J.W."/>
            <person name="Yadav J.S."/>
            <person name="Aerts A."/>
            <person name="Benoit I."/>
            <person name="Boyd A."/>
            <person name="Carlson A."/>
            <person name="Copeland A."/>
            <person name="Coutinho P.M."/>
            <person name="de Vries R.P."/>
            <person name="Ferreira P."/>
            <person name="Findley K."/>
            <person name="Foster B."/>
            <person name="Gaskell J."/>
            <person name="Glotzer D."/>
            <person name="Gorecki P."/>
            <person name="Heitman J."/>
            <person name="Hesse C."/>
            <person name="Hori C."/>
            <person name="Igarashi K."/>
            <person name="Jurgens J.A."/>
            <person name="Kallen N."/>
            <person name="Kersten P."/>
            <person name="Kohler A."/>
            <person name="Kuees U."/>
            <person name="Kumar T.K.A."/>
            <person name="Kuo A."/>
            <person name="LaButti K."/>
            <person name="Larrondo L.F."/>
            <person name="Lindquist E."/>
            <person name="Ling A."/>
            <person name="Lombard V."/>
            <person name="Lucas S."/>
            <person name="Lundell T."/>
            <person name="Martin R."/>
            <person name="McLaughlin D.J."/>
            <person name="Morgenstern I."/>
            <person name="Morin E."/>
            <person name="Murat C."/>
            <person name="Nagy L.G."/>
            <person name="Nolan M."/>
            <person name="Ohm R.A."/>
            <person name="Patyshakuliyeva A."/>
            <person name="Rokas A."/>
            <person name="Ruiz-Duenas F.J."/>
            <person name="Sabat G."/>
            <person name="Salamov A."/>
            <person name="Samejima M."/>
            <person name="Schmutz J."/>
            <person name="Slot J.C."/>
            <person name="St John F."/>
            <person name="Stenlid J."/>
            <person name="Sun H."/>
            <person name="Sun S."/>
            <person name="Syed K."/>
            <person name="Tsang A."/>
            <person name="Wiebenga A."/>
            <person name="Young D."/>
            <person name="Pisabarro A."/>
            <person name="Eastwood D.C."/>
            <person name="Martin F."/>
            <person name="Cullen D."/>
            <person name="Grigoriev I.V."/>
            <person name="Hibbett D.S."/>
        </authorList>
    </citation>
    <scope>NUCLEOTIDE SEQUENCE [LARGE SCALE GENOMIC DNA]</scope>
    <source>
        <strain evidence="2 3">DJM-731 SS1</strain>
    </source>
</reference>
<dbReference type="HOGENOM" id="CLU_026673_16_5_1"/>
<dbReference type="GO" id="GO:0016651">
    <property type="term" value="F:oxidoreductase activity, acting on NAD(P)H"/>
    <property type="evidence" value="ECO:0007669"/>
    <property type="project" value="InterPro"/>
</dbReference>
<keyword evidence="3" id="KW-1185">Reference proteome</keyword>
<dbReference type="OrthoDB" id="3233595at2759"/>
<dbReference type="InterPro" id="IPR011032">
    <property type="entry name" value="GroES-like_sf"/>
</dbReference>
<name>M5FYK9_DACPD</name>
<dbReference type="PANTHER" id="PTHR45348:SF2">
    <property type="entry name" value="ZINC-TYPE ALCOHOL DEHYDROGENASE-LIKE PROTEIN C2E1P3.01"/>
    <property type="match status" value="1"/>
</dbReference>
<organism evidence="2 3">
    <name type="scientific">Dacryopinax primogenitus (strain DJM 731)</name>
    <name type="common">Brown rot fungus</name>
    <dbReference type="NCBI Taxonomy" id="1858805"/>
    <lineage>
        <taxon>Eukaryota</taxon>
        <taxon>Fungi</taxon>
        <taxon>Dikarya</taxon>
        <taxon>Basidiomycota</taxon>
        <taxon>Agaricomycotina</taxon>
        <taxon>Dacrymycetes</taxon>
        <taxon>Dacrymycetales</taxon>
        <taxon>Dacrymycetaceae</taxon>
        <taxon>Dacryopinax</taxon>
    </lineage>
</organism>
<dbReference type="GeneID" id="63691674"/>
<dbReference type="PANTHER" id="PTHR45348">
    <property type="entry name" value="HYPOTHETICAL OXIDOREDUCTASE (EUROFUNG)"/>
    <property type="match status" value="1"/>
</dbReference>
<dbReference type="InterPro" id="IPR013149">
    <property type="entry name" value="ADH-like_C"/>
</dbReference>
<evidence type="ECO:0000259" key="1">
    <source>
        <dbReference type="SMART" id="SM00829"/>
    </source>
</evidence>
<dbReference type="Gene3D" id="3.90.180.10">
    <property type="entry name" value="Medium-chain alcohol dehydrogenases, catalytic domain"/>
    <property type="match status" value="1"/>
</dbReference>
<dbReference type="SUPFAM" id="SSF50129">
    <property type="entry name" value="GroES-like"/>
    <property type="match status" value="1"/>
</dbReference>
<dbReference type="Proteomes" id="UP000030653">
    <property type="component" value="Unassembled WGS sequence"/>
</dbReference>
<dbReference type="InterPro" id="IPR036291">
    <property type="entry name" value="NAD(P)-bd_dom_sf"/>
</dbReference>
<dbReference type="RefSeq" id="XP_040625529.1">
    <property type="nucleotide sequence ID" value="XM_040776612.1"/>
</dbReference>
<dbReference type="InterPro" id="IPR013154">
    <property type="entry name" value="ADH-like_N"/>
</dbReference>
<dbReference type="Pfam" id="PF08240">
    <property type="entry name" value="ADH_N"/>
    <property type="match status" value="1"/>
</dbReference>
<accession>M5FYK9</accession>
<gene>
    <name evidence="2" type="ORF">DACRYDRAFT_83155</name>
</gene>
<dbReference type="CDD" id="cd08249">
    <property type="entry name" value="enoyl_reductase_like"/>
    <property type="match status" value="1"/>
</dbReference>
<dbReference type="AlphaFoldDB" id="M5FYK9"/>